<feature type="domain" description="Cystatin" evidence="3">
    <location>
        <begin position="41"/>
        <end position="131"/>
    </location>
</feature>
<dbReference type="SMART" id="SM00043">
    <property type="entry name" value="CY"/>
    <property type="match status" value="1"/>
</dbReference>
<sequence>MVIGGGDAVTLSDINQFLFENGGVSAFAGGPGGSSPPIDDGRSGGWMPIEDLKDPEVVMAAKFAVKEHNKQANTTLIFITMVKGERLEVAGWLFRLVISAKDGRTTKPKNYRAVVWSRVWLKKKPLILDSFKEIRG</sequence>
<dbReference type="InterPro" id="IPR046350">
    <property type="entry name" value="Cystatin_sf"/>
</dbReference>
<dbReference type="InterPro" id="IPR000010">
    <property type="entry name" value="Cystatin_dom"/>
</dbReference>
<dbReference type="EMBL" id="JABTTQ020002524">
    <property type="protein sequence ID" value="KAK6123591.1"/>
    <property type="molecule type" value="Genomic_DNA"/>
</dbReference>
<evidence type="ECO:0000259" key="3">
    <source>
        <dbReference type="SMART" id="SM00043"/>
    </source>
</evidence>
<evidence type="ECO:0000313" key="5">
    <source>
        <dbReference type="Proteomes" id="UP001318860"/>
    </source>
</evidence>
<proteinExistence type="predicted"/>
<name>A0ABR0UMA8_REHGL</name>
<accession>A0ABR0UMA8</accession>
<evidence type="ECO:0000256" key="2">
    <source>
        <dbReference type="ARBA" id="ARBA00022704"/>
    </source>
</evidence>
<gene>
    <name evidence="4" type="ORF">DH2020_042666</name>
</gene>
<dbReference type="Proteomes" id="UP001318860">
    <property type="component" value="Unassembled WGS sequence"/>
</dbReference>
<evidence type="ECO:0000256" key="1">
    <source>
        <dbReference type="ARBA" id="ARBA00022690"/>
    </source>
</evidence>
<dbReference type="Pfam" id="PF16845">
    <property type="entry name" value="SQAPI"/>
    <property type="match status" value="1"/>
</dbReference>
<keyword evidence="1" id="KW-0646">Protease inhibitor</keyword>
<comment type="caution">
    <text evidence="4">The sequence shown here is derived from an EMBL/GenBank/DDBJ whole genome shotgun (WGS) entry which is preliminary data.</text>
</comment>
<keyword evidence="2" id="KW-0789">Thiol protease inhibitor</keyword>
<keyword evidence="5" id="KW-1185">Reference proteome</keyword>
<evidence type="ECO:0000313" key="4">
    <source>
        <dbReference type="EMBL" id="KAK6123591.1"/>
    </source>
</evidence>
<dbReference type="SUPFAM" id="SSF54403">
    <property type="entry name" value="Cystatin/monellin"/>
    <property type="match status" value="1"/>
</dbReference>
<protein>
    <recommendedName>
        <fullName evidence="3">Cystatin domain-containing protein</fullName>
    </recommendedName>
</protein>
<dbReference type="CDD" id="cd00042">
    <property type="entry name" value="CY"/>
    <property type="match status" value="1"/>
</dbReference>
<reference evidence="4 5" key="1">
    <citation type="journal article" date="2021" name="Comput. Struct. Biotechnol. J.">
        <title>De novo genome assembly of the potent medicinal plant Rehmannia glutinosa using nanopore technology.</title>
        <authorList>
            <person name="Ma L."/>
            <person name="Dong C."/>
            <person name="Song C."/>
            <person name="Wang X."/>
            <person name="Zheng X."/>
            <person name="Niu Y."/>
            <person name="Chen S."/>
            <person name="Feng W."/>
        </authorList>
    </citation>
    <scope>NUCLEOTIDE SEQUENCE [LARGE SCALE GENOMIC DNA]</scope>
    <source>
        <strain evidence="4">DH-2019</strain>
    </source>
</reference>
<dbReference type="Gene3D" id="3.10.450.10">
    <property type="match status" value="1"/>
</dbReference>
<dbReference type="PANTHER" id="PTHR47364:SF2">
    <property type="entry name" value="CYSTEINE PROTEINASE INHIBITOR 5"/>
    <property type="match status" value="1"/>
</dbReference>
<dbReference type="PANTHER" id="PTHR47364">
    <property type="entry name" value="CYSTEINE PROTEINASE INHIBITOR 5"/>
    <property type="match status" value="1"/>
</dbReference>
<organism evidence="4 5">
    <name type="scientific">Rehmannia glutinosa</name>
    <name type="common">Chinese foxglove</name>
    <dbReference type="NCBI Taxonomy" id="99300"/>
    <lineage>
        <taxon>Eukaryota</taxon>
        <taxon>Viridiplantae</taxon>
        <taxon>Streptophyta</taxon>
        <taxon>Embryophyta</taxon>
        <taxon>Tracheophyta</taxon>
        <taxon>Spermatophyta</taxon>
        <taxon>Magnoliopsida</taxon>
        <taxon>eudicotyledons</taxon>
        <taxon>Gunneridae</taxon>
        <taxon>Pentapetalae</taxon>
        <taxon>asterids</taxon>
        <taxon>lamiids</taxon>
        <taxon>Lamiales</taxon>
        <taxon>Orobanchaceae</taxon>
        <taxon>Rehmannieae</taxon>
        <taxon>Rehmannia</taxon>
    </lineage>
</organism>